<keyword evidence="1" id="KW-0732">Signal</keyword>
<evidence type="ECO:0008006" key="4">
    <source>
        <dbReference type="Google" id="ProtNLM"/>
    </source>
</evidence>
<dbReference type="SUPFAM" id="SSF103515">
    <property type="entry name" value="Autotransporter"/>
    <property type="match status" value="1"/>
</dbReference>
<dbReference type="RefSeq" id="WP_258854719.1">
    <property type="nucleotide sequence ID" value="NZ_JANUGV010000001.1"/>
</dbReference>
<evidence type="ECO:0000256" key="1">
    <source>
        <dbReference type="SAM" id="SignalP"/>
    </source>
</evidence>
<sequence>MTHPLSKPGLAIGAAALVLTSAAAHAQEPESGQWQFEVGPSLWATAASGYLRPSPAAPVAHFNDSFGNMRLNAATFSMDAGRGRWGVLANLAGIGQSRDSDPLRHGEPGRTKPDGTYSVAQLAGAYRLSSDPDTHFDLVAGVRFSSLDIDVTQPQSVAPFSCVKCSHNEHWTDGIAGFRVEHRLDRDLWITTYADYGGGGSNSTWQALLGASWRIDEDMNLKFGYRILSTDFRKTQLMYNLKTGGLYAGLGMRF</sequence>
<accession>A0ABT2BEW0</accession>
<dbReference type="InterPro" id="IPR036709">
    <property type="entry name" value="Autotransporte_beta_dom_sf"/>
</dbReference>
<organism evidence="2 3">
    <name type="scientific">Massilia solisilvae</name>
    <dbReference type="NCBI Taxonomy" id="1811225"/>
    <lineage>
        <taxon>Bacteria</taxon>
        <taxon>Pseudomonadati</taxon>
        <taxon>Pseudomonadota</taxon>
        <taxon>Betaproteobacteria</taxon>
        <taxon>Burkholderiales</taxon>
        <taxon>Oxalobacteraceae</taxon>
        <taxon>Telluria group</taxon>
        <taxon>Massilia</taxon>
    </lineage>
</organism>
<gene>
    <name evidence="2" type="ORF">NX773_02010</name>
</gene>
<proteinExistence type="predicted"/>
<comment type="caution">
    <text evidence="2">The sequence shown here is derived from an EMBL/GenBank/DDBJ whole genome shotgun (WGS) entry which is preliminary data.</text>
</comment>
<feature type="signal peptide" evidence="1">
    <location>
        <begin position="1"/>
        <end position="26"/>
    </location>
</feature>
<evidence type="ECO:0000313" key="3">
    <source>
        <dbReference type="Proteomes" id="UP001205861"/>
    </source>
</evidence>
<keyword evidence="3" id="KW-1185">Reference proteome</keyword>
<name>A0ABT2BEW0_9BURK</name>
<feature type="chain" id="PRO_5047371867" description="Outer membrane protein beta-barrel domain-containing protein" evidence="1">
    <location>
        <begin position="27"/>
        <end position="254"/>
    </location>
</feature>
<dbReference type="EMBL" id="JANUGV010000001">
    <property type="protein sequence ID" value="MCS0606937.1"/>
    <property type="molecule type" value="Genomic_DNA"/>
</dbReference>
<evidence type="ECO:0000313" key="2">
    <source>
        <dbReference type="EMBL" id="MCS0606937.1"/>
    </source>
</evidence>
<reference evidence="2 3" key="1">
    <citation type="submission" date="2022-08" db="EMBL/GenBank/DDBJ databases">
        <title>Reclassification of Massilia species as members of the genera Telluria, Duganella, Pseudoduganella, Mokoshia gen. nov. and Zemynaea gen. nov. using orthogonal and non-orthogonal genome-based approaches.</title>
        <authorList>
            <person name="Bowman J.P."/>
        </authorList>
    </citation>
    <scope>NUCLEOTIDE SEQUENCE [LARGE SCALE GENOMIC DNA]</scope>
    <source>
        <strain evidence="2 3">JCM 31607</strain>
    </source>
</reference>
<protein>
    <recommendedName>
        <fullName evidence="4">Outer membrane protein beta-barrel domain-containing protein</fullName>
    </recommendedName>
</protein>
<dbReference type="Proteomes" id="UP001205861">
    <property type="component" value="Unassembled WGS sequence"/>
</dbReference>